<dbReference type="EMBL" id="BKCN01000004">
    <property type="protein sequence ID" value="GER03499.1"/>
    <property type="molecule type" value="Genomic_DNA"/>
</dbReference>
<proteinExistence type="predicted"/>
<name>A0A5A7N8V7_9PROT</name>
<reference evidence="3 4" key="1">
    <citation type="submission" date="2019-09" db="EMBL/GenBank/DDBJ databases">
        <title>NBRP : Genome information of microbial organism related human and environment.</title>
        <authorList>
            <person name="Hattori M."/>
            <person name="Oshima K."/>
            <person name="Inaba H."/>
            <person name="Suda W."/>
            <person name="Sakamoto M."/>
            <person name="Iino T."/>
            <person name="Kitahara M."/>
            <person name="Oshida Y."/>
            <person name="Iida T."/>
            <person name="Kudo T."/>
            <person name="Itoh T."/>
            <person name="Ohkuma M."/>
        </authorList>
    </citation>
    <scope>NUCLEOTIDE SEQUENCE [LARGE SCALE GENOMIC DNA]</scope>
    <source>
        <strain evidence="3 4">Q-1</strain>
    </source>
</reference>
<dbReference type="InterPro" id="IPR002059">
    <property type="entry name" value="CSP_DNA-bd"/>
</dbReference>
<evidence type="ECO:0000256" key="1">
    <source>
        <dbReference type="SAM" id="MobiDB-lite"/>
    </source>
</evidence>
<feature type="domain" description="CSD" evidence="2">
    <location>
        <begin position="125"/>
        <end position="190"/>
    </location>
</feature>
<dbReference type="SUPFAM" id="SSF50249">
    <property type="entry name" value="Nucleic acid-binding proteins"/>
    <property type="match status" value="2"/>
</dbReference>
<protein>
    <submittedName>
        <fullName evidence="3">Cold-shock protein</fullName>
    </submittedName>
</protein>
<dbReference type="InterPro" id="IPR012340">
    <property type="entry name" value="NA-bd_OB-fold"/>
</dbReference>
<feature type="domain" description="CSD" evidence="2">
    <location>
        <begin position="18"/>
        <end position="83"/>
    </location>
</feature>
<evidence type="ECO:0000313" key="3">
    <source>
        <dbReference type="EMBL" id="GER03499.1"/>
    </source>
</evidence>
<comment type="caution">
    <text evidence="3">The sequence shown here is derived from an EMBL/GenBank/DDBJ whole genome shotgun (WGS) entry which is preliminary data.</text>
</comment>
<dbReference type="GO" id="GO:0005829">
    <property type="term" value="C:cytosol"/>
    <property type="evidence" value="ECO:0007669"/>
    <property type="project" value="UniProtKB-ARBA"/>
</dbReference>
<feature type="compositionally biased region" description="Basic and acidic residues" evidence="1">
    <location>
        <begin position="92"/>
        <end position="103"/>
    </location>
</feature>
<dbReference type="InterPro" id="IPR050181">
    <property type="entry name" value="Cold_shock_domain"/>
</dbReference>
<gene>
    <name evidence="3" type="primary">cspA3</name>
    <name evidence="3" type="ORF">JCM17846_11810</name>
</gene>
<accession>A0A5A7N8V7</accession>
<dbReference type="PROSITE" id="PS51857">
    <property type="entry name" value="CSD_2"/>
    <property type="match status" value="2"/>
</dbReference>
<dbReference type="AlphaFoldDB" id="A0A5A7N8V7"/>
<dbReference type="Gene3D" id="2.40.50.140">
    <property type="entry name" value="Nucleic acid-binding proteins"/>
    <property type="match status" value="2"/>
</dbReference>
<evidence type="ECO:0000313" key="4">
    <source>
        <dbReference type="Proteomes" id="UP000324996"/>
    </source>
</evidence>
<dbReference type="PANTHER" id="PTHR11544">
    <property type="entry name" value="COLD SHOCK DOMAIN CONTAINING PROTEINS"/>
    <property type="match status" value="1"/>
</dbReference>
<dbReference type="RefSeq" id="WP_042084685.1">
    <property type="nucleotide sequence ID" value="NZ_BKCN01000004.1"/>
</dbReference>
<organism evidence="3 4">
    <name type="scientific">Iodidimonas nitroreducens</name>
    <dbReference type="NCBI Taxonomy" id="1236968"/>
    <lineage>
        <taxon>Bacteria</taxon>
        <taxon>Pseudomonadati</taxon>
        <taxon>Pseudomonadota</taxon>
        <taxon>Alphaproteobacteria</taxon>
        <taxon>Iodidimonadales</taxon>
        <taxon>Iodidimonadaceae</taxon>
        <taxon>Iodidimonas</taxon>
    </lineage>
</organism>
<dbReference type="SMART" id="SM00357">
    <property type="entry name" value="CSP"/>
    <property type="match status" value="2"/>
</dbReference>
<dbReference type="Proteomes" id="UP000324996">
    <property type="component" value="Unassembled WGS sequence"/>
</dbReference>
<feature type="compositionally biased region" description="Basic and acidic residues" evidence="1">
    <location>
        <begin position="111"/>
        <end position="123"/>
    </location>
</feature>
<dbReference type="PRINTS" id="PR00050">
    <property type="entry name" value="COLDSHOCK"/>
</dbReference>
<dbReference type="GO" id="GO:0003676">
    <property type="term" value="F:nucleic acid binding"/>
    <property type="evidence" value="ECO:0007669"/>
    <property type="project" value="InterPro"/>
</dbReference>
<sequence>MAPLGHKPLKDIEASAVTVSGVVKWFDAMKGFGFIETDDDKGDILLHFSVLRDVGRRSVPEGTSVVCKAAKQARGWQAVRVITLDLSTARSPDDEQINHRDGFIRQSPARQMDDHPPPPKSTDDPVDCTVKWFNRLKGYGFVSQGDGYQDIFVHMETVRQAGFLELFPGQKVRAILGHSERGPLVTHILPPAD</sequence>
<evidence type="ECO:0000259" key="2">
    <source>
        <dbReference type="PROSITE" id="PS51857"/>
    </source>
</evidence>
<dbReference type="Pfam" id="PF00313">
    <property type="entry name" value="CSD"/>
    <property type="match status" value="2"/>
</dbReference>
<dbReference type="CDD" id="cd04458">
    <property type="entry name" value="CSP_CDS"/>
    <property type="match status" value="2"/>
</dbReference>
<dbReference type="InterPro" id="IPR011129">
    <property type="entry name" value="CSD"/>
</dbReference>
<feature type="region of interest" description="Disordered" evidence="1">
    <location>
        <begin position="92"/>
        <end position="126"/>
    </location>
</feature>
<keyword evidence="4" id="KW-1185">Reference proteome</keyword>